<dbReference type="InterPro" id="IPR011010">
    <property type="entry name" value="DNA_brk_join_enz"/>
</dbReference>
<dbReference type="SUPFAM" id="SSF56349">
    <property type="entry name" value="DNA breaking-rejoining enzymes"/>
    <property type="match status" value="1"/>
</dbReference>
<dbReference type="KEGG" id="saco:SAME_02026"/>
<evidence type="ECO:0000259" key="5">
    <source>
        <dbReference type="PROSITE" id="PS51900"/>
    </source>
</evidence>
<dbReference type="AlphaFoldDB" id="A0A239XGG8"/>
<keyword evidence="1 3" id="KW-0238">DNA-binding</keyword>
<proteinExistence type="predicted"/>
<dbReference type="InterPro" id="IPR013762">
    <property type="entry name" value="Integrase-like_cat_sf"/>
</dbReference>
<dbReference type="GO" id="GO:0015074">
    <property type="term" value="P:DNA integration"/>
    <property type="evidence" value="ECO:0007669"/>
    <property type="project" value="InterPro"/>
</dbReference>
<dbReference type="Gene3D" id="1.10.443.10">
    <property type="entry name" value="Intergrase catalytic core"/>
    <property type="match status" value="1"/>
</dbReference>
<dbReference type="EMBL" id="LT906454">
    <property type="protein sequence ID" value="SNV45480.1"/>
    <property type="molecule type" value="Genomic_DNA"/>
</dbReference>
<gene>
    <name evidence="6" type="primary">xerD_2</name>
    <name evidence="6" type="ORF">SAMEA4504048_02026</name>
</gene>
<organism evidence="6 7">
    <name type="scientific">Streptococcus acidominimus</name>
    <dbReference type="NCBI Taxonomy" id="1326"/>
    <lineage>
        <taxon>Bacteria</taxon>
        <taxon>Bacillati</taxon>
        <taxon>Bacillota</taxon>
        <taxon>Bacilli</taxon>
        <taxon>Lactobacillales</taxon>
        <taxon>Streptococcaceae</taxon>
        <taxon>Streptococcus</taxon>
    </lineage>
</organism>
<evidence type="ECO:0000313" key="7">
    <source>
        <dbReference type="Proteomes" id="UP000215144"/>
    </source>
</evidence>
<dbReference type="PROSITE" id="PS51900">
    <property type="entry name" value="CB"/>
    <property type="match status" value="1"/>
</dbReference>
<feature type="domain" description="Tyr recombinase" evidence="4">
    <location>
        <begin position="90"/>
        <end position="251"/>
    </location>
</feature>
<dbReference type="GO" id="GO:0003677">
    <property type="term" value="F:DNA binding"/>
    <property type="evidence" value="ECO:0007669"/>
    <property type="project" value="UniProtKB-UniRule"/>
</dbReference>
<dbReference type="GO" id="GO:0006310">
    <property type="term" value="P:DNA recombination"/>
    <property type="evidence" value="ECO:0007669"/>
    <property type="project" value="UniProtKB-KW"/>
</dbReference>
<dbReference type="OrthoDB" id="2241487at2"/>
<name>A0A239XGG8_STRAI</name>
<evidence type="ECO:0000313" key="6">
    <source>
        <dbReference type="EMBL" id="SNV45480.1"/>
    </source>
</evidence>
<protein>
    <submittedName>
        <fullName evidence="6">Site-specific tyrosine recombinase XerD</fullName>
    </submittedName>
</protein>
<accession>A0A239XGG8</accession>
<evidence type="ECO:0000256" key="1">
    <source>
        <dbReference type="ARBA" id="ARBA00023125"/>
    </source>
</evidence>
<dbReference type="NCBIfam" id="NF002685">
    <property type="entry name" value="PRK02436.1"/>
    <property type="match status" value="1"/>
</dbReference>
<evidence type="ECO:0000256" key="2">
    <source>
        <dbReference type="ARBA" id="ARBA00023172"/>
    </source>
</evidence>
<reference evidence="6 7" key="1">
    <citation type="submission" date="2017-06" db="EMBL/GenBank/DDBJ databases">
        <authorList>
            <consortium name="Pathogen Informatics"/>
        </authorList>
    </citation>
    <scope>NUCLEOTIDE SEQUENCE [LARGE SCALE GENOMIC DNA]</scope>
    <source>
        <strain evidence="6 7">NCTC11291</strain>
    </source>
</reference>
<dbReference type="PROSITE" id="PS51898">
    <property type="entry name" value="TYR_RECOMBINASE"/>
    <property type="match status" value="1"/>
</dbReference>
<dbReference type="Gene3D" id="1.10.150.130">
    <property type="match status" value="1"/>
</dbReference>
<feature type="domain" description="Core-binding (CB)" evidence="5">
    <location>
        <begin position="3"/>
        <end position="76"/>
    </location>
</feature>
<keyword evidence="2" id="KW-0233">DNA recombination</keyword>
<dbReference type="InterPro" id="IPR002104">
    <property type="entry name" value="Integrase_catalytic"/>
</dbReference>
<evidence type="ECO:0000259" key="4">
    <source>
        <dbReference type="PROSITE" id="PS51898"/>
    </source>
</evidence>
<sequence>MSQNLKTFIAPFLSTKAISEASRLAYGYDLEQFVDLIEADITEARLLYYQEYLKSLKGSAQKRKQSSVNQFLLYLYDQGILDHYYRLQKVTKDEVSAPRVTSLSLAFLEEPTPEVSGRLIASLIALGGLTIKEIAALEWDKLDIDFKVLTVERAGQIRVLNLPDLILEQLSPDAQARFVFDNGGKPYSRQWFFIHLKAYLAHFNLGHVTAQDLRKQYILAQKASGKTISDVAKQLGLKSTQTLEKYFNEWI</sequence>
<dbReference type="InterPro" id="IPR010998">
    <property type="entry name" value="Integrase_recombinase_N"/>
</dbReference>
<dbReference type="InterPro" id="IPR044068">
    <property type="entry name" value="CB"/>
</dbReference>
<dbReference type="RefSeq" id="WP_095123483.1">
    <property type="nucleotide sequence ID" value="NZ_LT906454.1"/>
</dbReference>
<dbReference type="Proteomes" id="UP000215144">
    <property type="component" value="Chromosome 1"/>
</dbReference>
<evidence type="ECO:0000256" key="3">
    <source>
        <dbReference type="PROSITE-ProRule" id="PRU01248"/>
    </source>
</evidence>